<dbReference type="EMBL" id="UINC01199872">
    <property type="protein sequence ID" value="SVE18504.1"/>
    <property type="molecule type" value="Genomic_DNA"/>
</dbReference>
<sequence length="113" mass="12657">YTNVVLTRCSIGSNVELKDINGNSISRDCSQPFSQWDGYMRDHFIGSGYKNCYNPSQGLPIGKSRTPTEAGLTHYWADNISKNPFYIQTCTNLPCSTNSSPPTLLKDIVYWVP</sequence>
<organism evidence="1">
    <name type="scientific">marine metagenome</name>
    <dbReference type="NCBI Taxonomy" id="408172"/>
    <lineage>
        <taxon>unclassified sequences</taxon>
        <taxon>metagenomes</taxon>
        <taxon>ecological metagenomes</taxon>
    </lineage>
</organism>
<reference evidence="1" key="1">
    <citation type="submission" date="2018-05" db="EMBL/GenBank/DDBJ databases">
        <authorList>
            <person name="Lanie J.A."/>
            <person name="Ng W.-L."/>
            <person name="Kazmierczak K.M."/>
            <person name="Andrzejewski T.M."/>
            <person name="Davidsen T.M."/>
            <person name="Wayne K.J."/>
            <person name="Tettelin H."/>
            <person name="Glass J.I."/>
            <person name="Rusch D."/>
            <person name="Podicherti R."/>
            <person name="Tsui H.-C.T."/>
            <person name="Winkler M.E."/>
        </authorList>
    </citation>
    <scope>NUCLEOTIDE SEQUENCE</scope>
</reference>
<gene>
    <name evidence="1" type="ORF">METZ01_LOCUS471358</name>
</gene>
<accession>A0A383BF60</accession>
<protein>
    <submittedName>
        <fullName evidence="1">Uncharacterized protein</fullName>
    </submittedName>
</protein>
<feature type="non-terminal residue" evidence="1">
    <location>
        <position position="1"/>
    </location>
</feature>
<proteinExistence type="predicted"/>
<dbReference type="AlphaFoldDB" id="A0A383BF60"/>
<evidence type="ECO:0000313" key="1">
    <source>
        <dbReference type="EMBL" id="SVE18504.1"/>
    </source>
</evidence>
<name>A0A383BF60_9ZZZZ</name>